<proteinExistence type="inferred from homology"/>
<evidence type="ECO:0000256" key="4">
    <source>
        <dbReference type="ARBA" id="ARBA00023163"/>
    </source>
</evidence>
<dbReference type="InterPro" id="IPR058163">
    <property type="entry name" value="LysR-type_TF_proteobact-type"/>
</dbReference>
<dbReference type="SUPFAM" id="SSF46785">
    <property type="entry name" value="Winged helix' DNA-binding domain"/>
    <property type="match status" value="1"/>
</dbReference>
<accession>A0A2T3MWH4</accession>
<dbReference type="PANTHER" id="PTHR30537">
    <property type="entry name" value="HTH-TYPE TRANSCRIPTIONAL REGULATOR"/>
    <property type="match status" value="1"/>
</dbReference>
<evidence type="ECO:0000256" key="2">
    <source>
        <dbReference type="ARBA" id="ARBA00023015"/>
    </source>
</evidence>
<keyword evidence="3" id="KW-0238">DNA-binding</keyword>
<dbReference type="PANTHER" id="PTHR30537:SF5">
    <property type="entry name" value="HTH-TYPE TRANSCRIPTIONAL ACTIVATOR TTDR-RELATED"/>
    <property type="match status" value="1"/>
</dbReference>
<dbReference type="Gene3D" id="1.10.10.10">
    <property type="entry name" value="Winged helix-like DNA-binding domain superfamily/Winged helix DNA-binding domain"/>
    <property type="match status" value="1"/>
</dbReference>
<protein>
    <submittedName>
        <fullName evidence="6">LysR family transcriptional regulator</fullName>
    </submittedName>
</protein>
<dbReference type="InterPro" id="IPR036390">
    <property type="entry name" value="WH_DNA-bd_sf"/>
</dbReference>
<comment type="caution">
    <text evidence="6">The sequence shown here is derived from an EMBL/GenBank/DDBJ whole genome shotgun (WGS) entry which is preliminary data.</text>
</comment>
<evidence type="ECO:0000313" key="7">
    <source>
        <dbReference type="Proteomes" id="UP000241346"/>
    </source>
</evidence>
<dbReference type="Pfam" id="PF00126">
    <property type="entry name" value="HTH_1"/>
    <property type="match status" value="1"/>
</dbReference>
<reference evidence="6 7" key="1">
    <citation type="submission" date="2018-03" db="EMBL/GenBank/DDBJ databases">
        <title>Whole genome sequencing of Histamine producing bacteria.</title>
        <authorList>
            <person name="Butler K."/>
        </authorList>
    </citation>
    <scope>NUCLEOTIDE SEQUENCE [LARGE SCALE GENOMIC DNA]</scope>
    <source>
        <strain evidence="6 7">DSM 19138</strain>
    </source>
</reference>
<gene>
    <name evidence="6" type="ORF">C9J01_28370</name>
</gene>
<sequence>MVMIKRLQYFNAVVETGSISETSRVFDVQPSSVSRQLAALEEELGVRLINRNTRTVSLTEAGKTFYSYSQHIVASLDEARRTINDLQDIPKGKLVVSSTVGYGEAVILPLVNGFRQRYPEVEISLELSERVKDLIEDNIDVAIRSGELADSSLVARKLQDNDFILCASPEYLETGSSLSTPEELVDHQCIRYGYAGWQHWYLMGEPLEKLAIGNGLEVNTVNGQKQLLLSHCGIALIPHWAVANELKSGRLQQVLPDYHFSPQATPTATYAIYLKREMVSPKVRVFIDYLIEQIHGGKQRF</sequence>
<dbReference type="InterPro" id="IPR005119">
    <property type="entry name" value="LysR_subst-bd"/>
</dbReference>
<dbReference type="OrthoDB" id="9786526at2"/>
<dbReference type="Pfam" id="PF03466">
    <property type="entry name" value="LysR_substrate"/>
    <property type="match status" value="1"/>
</dbReference>
<dbReference type="SUPFAM" id="SSF53850">
    <property type="entry name" value="Periplasmic binding protein-like II"/>
    <property type="match status" value="1"/>
</dbReference>
<evidence type="ECO:0000256" key="1">
    <source>
        <dbReference type="ARBA" id="ARBA00009437"/>
    </source>
</evidence>
<dbReference type="EMBL" id="PYMB01000041">
    <property type="protein sequence ID" value="PSW04290.1"/>
    <property type="molecule type" value="Genomic_DNA"/>
</dbReference>
<organism evidence="6 7">
    <name type="scientific">Photobacterium rosenbergii</name>
    <dbReference type="NCBI Taxonomy" id="294936"/>
    <lineage>
        <taxon>Bacteria</taxon>
        <taxon>Pseudomonadati</taxon>
        <taxon>Pseudomonadota</taxon>
        <taxon>Gammaproteobacteria</taxon>
        <taxon>Vibrionales</taxon>
        <taxon>Vibrionaceae</taxon>
        <taxon>Photobacterium</taxon>
    </lineage>
</organism>
<evidence type="ECO:0000313" key="6">
    <source>
        <dbReference type="EMBL" id="PSW04290.1"/>
    </source>
</evidence>
<keyword evidence="4" id="KW-0804">Transcription</keyword>
<dbReference type="GO" id="GO:0003677">
    <property type="term" value="F:DNA binding"/>
    <property type="evidence" value="ECO:0007669"/>
    <property type="project" value="UniProtKB-KW"/>
</dbReference>
<name>A0A2T3MWH4_9GAMM</name>
<comment type="similarity">
    <text evidence="1">Belongs to the LysR transcriptional regulatory family.</text>
</comment>
<dbReference type="Gene3D" id="3.40.190.290">
    <property type="match status" value="1"/>
</dbReference>
<dbReference type="Proteomes" id="UP000241346">
    <property type="component" value="Unassembled WGS sequence"/>
</dbReference>
<dbReference type="InterPro" id="IPR000847">
    <property type="entry name" value="LysR_HTH_N"/>
</dbReference>
<dbReference type="GO" id="GO:0003700">
    <property type="term" value="F:DNA-binding transcription factor activity"/>
    <property type="evidence" value="ECO:0007669"/>
    <property type="project" value="InterPro"/>
</dbReference>
<dbReference type="FunFam" id="1.10.10.10:FF:000001">
    <property type="entry name" value="LysR family transcriptional regulator"/>
    <property type="match status" value="1"/>
</dbReference>
<evidence type="ECO:0000256" key="3">
    <source>
        <dbReference type="ARBA" id="ARBA00023125"/>
    </source>
</evidence>
<dbReference type="CDD" id="cd08422">
    <property type="entry name" value="PBP2_CrgA_like"/>
    <property type="match status" value="1"/>
</dbReference>
<dbReference type="PROSITE" id="PS50931">
    <property type="entry name" value="HTH_LYSR"/>
    <property type="match status" value="1"/>
</dbReference>
<keyword evidence="2" id="KW-0805">Transcription regulation</keyword>
<evidence type="ECO:0000259" key="5">
    <source>
        <dbReference type="PROSITE" id="PS50931"/>
    </source>
</evidence>
<dbReference type="AlphaFoldDB" id="A0A2T3MWH4"/>
<dbReference type="InterPro" id="IPR036388">
    <property type="entry name" value="WH-like_DNA-bd_sf"/>
</dbReference>
<feature type="domain" description="HTH lysR-type" evidence="5">
    <location>
        <begin position="1"/>
        <end position="59"/>
    </location>
</feature>